<evidence type="ECO:0000259" key="12">
    <source>
        <dbReference type="Pfam" id="PF02771"/>
    </source>
</evidence>
<dbReference type="SUPFAM" id="SSF47203">
    <property type="entry name" value="Acyl-CoA dehydrogenase C-terminal domain-like"/>
    <property type="match status" value="2"/>
</dbReference>
<keyword evidence="8" id="KW-0560">Oxidoreductase</keyword>
<comment type="cofactor">
    <cofactor evidence="1">
        <name>FAD</name>
        <dbReference type="ChEBI" id="CHEBI:57692"/>
    </cofactor>
</comment>
<evidence type="ECO:0000259" key="13">
    <source>
        <dbReference type="Pfam" id="PF22924"/>
    </source>
</evidence>
<dbReference type="KEGG" id="cyz:C3B44_04070"/>
<dbReference type="OrthoDB" id="1144545at2"/>
<evidence type="ECO:0000259" key="11">
    <source>
        <dbReference type="Pfam" id="PF01756"/>
    </source>
</evidence>
<comment type="subcellular location">
    <subcellularLocation>
        <location evidence="2">Peroxisome</location>
    </subcellularLocation>
</comment>
<evidence type="ECO:0000256" key="8">
    <source>
        <dbReference type="ARBA" id="ARBA00023002"/>
    </source>
</evidence>
<dbReference type="InterPro" id="IPR009100">
    <property type="entry name" value="AcylCoA_DH/oxidase_NM_dom_sf"/>
</dbReference>
<reference evidence="15" key="1">
    <citation type="submission" date="2018-04" db="EMBL/GenBank/DDBJ databases">
        <authorList>
            <person name="Liu S."/>
            <person name="Wang Z."/>
            <person name="Li J."/>
        </authorList>
    </citation>
    <scope>NUCLEOTIDE SEQUENCE [LARGE SCALE GENOMIC DNA]</scope>
    <source>
        <strain evidence="15">2189</strain>
    </source>
</reference>
<dbReference type="GO" id="GO:0055088">
    <property type="term" value="P:lipid homeostasis"/>
    <property type="evidence" value="ECO:0007669"/>
    <property type="project" value="TreeGrafter"/>
</dbReference>
<dbReference type="Pfam" id="PF22924">
    <property type="entry name" value="ACOX_C_alpha1"/>
    <property type="match status" value="1"/>
</dbReference>
<name>A0A2U1T6K1_9CORY</name>
<dbReference type="InterPro" id="IPR037069">
    <property type="entry name" value="AcylCoA_DH/ox_N_sf"/>
</dbReference>
<dbReference type="AlphaFoldDB" id="A0A2U1T6K1"/>
<dbReference type="FunFam" id="2.40.110.10:FF:000005">
    <property type="entry name" value="Acyl-coenzyme A oxidase"/>
    <property type="match status" value="1"/>
</dbReference>
<dbReference type="Gene3D" id="1.10.540.10">
    <property type="entry name" value="Acyl-CoA dehydrogenase/oxidase, N-terminal domain"/>
    <property type="match status" value="1"/>
</dbReference>
<dbReference type="InterPro" id="IPR012258">
    <property type="entry name" value="Acyl-CoA_oxidase"/>
</dbReference>
<dbReference type="Gene3D" id="1.20.140.10">
    <property type="entry name" value="Butyryl-CoA Dehydrogenase, subunit A, domain 3"/>
    <property type="match status" value="2"/>
</dbReference>
<evidence type="ECO:0000256" key="6">
    <source>
        <dbReference type="ARBA" id="ARBA00022827"/>
    </source>
</evidence>
<evidence type="ECO:0000313" key="15">
    <source>
        <dbReference type="Proteomes" id="UP000244989"/>
    </source>
</evidence>
<dbReference type="InterPro" id="IPR002655">
    <property type="entry name" value="Acyl-CoA_oxidase_C"/>
</dbReference>
<proteinExistence type="inferred from homology"/>
<keyword evidence="15" id="KW-1185">Reference proteome</keyword>
<evidence type="ECO:0000256" key="9">
    <source>
        <dbReference type="ARBA" id="ARBA00023098"/>
    </source>
</evidence>
<dbReference type="GO" id="GO:0071949">
    <property type="term" value="F:FAD binding"/>
    <property type="evidence" value="ECO:0007669"/>
    <property type="project" value="InterPro"/>
</dbReference>
<dbReference type="InterPro" id="IPR013786">
    <property type="entry name" value="AcylCoA_DH/ox_N"/>
</dbReference>
<evidence type="ECO:0000256" key="3">
    <source>
        <dbReference type="ARBA" id="ARBA00006288"/>
    </source>
</evidence>
<dbReference type="GO" id="GO:0005504">
    <property type="term" value="F:fatty acid binding"/>
    <property type="evidence" value="ECO:0007669"/>
    <property type="project" value="TreeGrafter"/>
</dbReference>
<dbReference type="EMBL" id="QEEZ01000010">
    <property type="protein sequence ID" value="PWC01626.1"/>
    <property type="molecule type" value="Genomic_DNA"/>
</dbReference>
<dbReference type="FunFam" id="1.20.140.10:FF:000010">
    <property type="entry name" value="Acyl-coenzyme A oxidase"/>
    <property type="match status" value="1"/>
</dbReference>
<comment type="caution">
    <text evidence="14">The sequence shown here is derived from an EMBL/GenBank/DDBJ whole genome shotgun (WGS) entry which is preliminary data.</text>
</comment>
<evidence type="ECO:0000256" key="5">
    <source>
        <dbReference type="ARBA" id="ARBA00022630"/>
    </source>
</evidence>
<comment type="similarity">
    <text evidence="3">Belongs to the acyl-CoA oxidase family.</text>
</comment>
<evidence type="ECO:0000313" key="14">
    <source>
        <dbReference type="EMBL" id="PWC01626.1"/>
    </source>
</evidence>
<feature type="domain" description="Acyl-CoA oxidase C-alpha1" evidence="13">
    <location>
        <begin position="289"/>
        <end position="446"/>
    </location>
</feature>
<sequence>MTTTINPTPAAPRDRAALAAGLRAALDGEFHEFKQGLRERLDAETMVRPVGQDIDTAREWTTNSLRRLTETGYNTVGMPEEFGGTESFAHSIAAFEVLGTGDLSLTIKSGVQSGLFGGAILNLGNDEQRRRWLPGVMNLDILGCYGMTELGRGSDVQSLETTITYLPETEEFEVHTPTDDARKAYIGNAAKDGHMAAVFGKLIVDGTDHGVHCIVVPIRDDEGNALEGIELGDHGHKGGLLGVDNGTIAFHHVRVPRENLLDRYGHVSADGTYSSPIERRGKRFSTMLSTLVRGRISVGGAGASATRRGLTIAVRHALKRTQFTTPTGEPVHIMRYQLHQRKLVPELARAYAFGFAQNELMKSFQAVADGEGDETAQRELGTHAAGLKAAQTRWANDTLQMCREACGGYGYMAENGLTTLTADADVFATFEGDNTVLSQLVARGLLSGFQASWSNLDMLETVRRSAALVSNRLLERTTAKATIDRLVSIASRKSSEEKILARGWHVELLEYREKRIIEALGMRMREVLKLDKSEQFEAMNQCQNHMADAAAAHMDRVILEAFIEGISETEEGHAREVLIKLCDLYALSTIHDNATWYLERSVYDGPRSRGIAQAIEKLCAELTDDIEAITDGLGVEEKFLNSVIAQA</sequence>
<feature type="domain" description="Acyl-CoA oxidase C-terminal" evidence="11">
    <location>
        <begin position="507"/>
        <end position="646"/>
    </location>
</feature>
<keyword evidence="6" id="KW-0274">FAD</keyword>
<keyword evidence="7" id="KW-0276">Fatty acid metabolism</keyword>
<evidence type="ECO:0000256" key="1">
    <source>
        <dbReference type="ARBA" id="ARBA00001974"/>
    </source>
</evidence>
<evidence type="ECO:0000256" key="7">
    <source>
        <dbReference type="ARBA" id="ARBA00022832"/>
    </source>
</evidence>
<dbReference type="PANTHER" id="PTHR10909">
    <property type="entry name" value="ELECTRON TRANSPORT OXIDOREDUCTASE"/>
    <property type="match status" value="1"/>
</dbReference>
<dbReference type="InterPro" id="IPR055060">
    <property type="entry name" value="ACOX_C_alpha1"/>
</dbReference>
<accession>A0A2U1T6K1</accession>
<dbReference type="EC" id="1.3.3.6" evidence="4"/>
<dbReference type="GO" id="GO:0003997">
    <property type="term" value="F:acyl-CoA oxidase activity"/>
    <property type="evidence" value="ECO:0007669"/>
    <property type="project" value="UniProtKB-EC"/>
</dbReference>
<keyword evidence="9" id="KW-0443">Lipid metabolism</keyword>
<evidence type="ECO:0000256" key="10">
    <source>
        <dbReference type="ARBA" id="ARBA00023140"/>
    </source>
</evidence>
<organism evidence="14 15">
    <name type="scientific">Corynebacterium yudongzhengii</name>
    <dbReference type="NCBI Taxonomy" id="2080740"/>
    <lineage>
        <taxon>Bacteria</taxon>
        <taxon>Bacillati</taxon>
        <taxon>Actinomycetota</taxon>
        <taxon>Actinomycetes</taxon>
        <taxon>Mycobacteriales</taxon>
        <taxon>Corynebacteriaceae</taxon>
        <taxon>Corynebacterium</taxon>
    </lineage>
</organism>
<dbReference type="Pfam" id="PF01756">
    <property type="entry name" value="ACOX"/>
    <property type="match status" value="1"/>
</dbReference>
<dbReference type="FunFam" id="1.20.140.10:FF:000007">
    <property type="entry name" value="Acyl-coenzyme A oxidase"/>
    <property type="match status" value="1"/>
</dbReference>
<dbReference type="PIRSF" id="PIRSF000168">
    <property type="entry name" value="Acyl-CoA_oxidase"/>
    <property type="match status" value="1"/>
</dbReference>
<dbReference type="Gene3D" id="2.40.110.10">
    <property type="entry name" value="Butyryl-CoA Dehydrogenase, subunit A, domain 2"/>
    <property type="match status" value="1"/>
</dbReference>
<keyword evidence="5" id="KW-0285">Flavoprotein</keyword>
<dbReference type="Proteomes" id="UP000244989">
    <property type="component" value="Unassembled WGS sequence"/>
</dbReference>
<dbReference type="SUPFAM" id="SSF56645">
    <property type="entry name" value="Acyl-CoA dehydrogenase NM domain-like"/>
    <property type="match status" value="1"/>
</dbReference>
<dbReference type="RefSeq" id="WP_108431259.1">
    <property type="nucleotide sequence ID" value="NZ_CP026947.1"/>
</dbReference>
<dbReference type="InterPro" id="IPR036250">
    <property type="entry name" value="AcylCo_DH-like_C"/>
</dbReference>
<gene>
    <name evidence="14" type="ORF">DF222_06730</name>
</gene>
<dbReference type="Pfam" id="PF02771">
    <property type="entry name" value="Acyl-CoA_dh_N"/>
    <property type="match status" value="1"/>
</dbReference>
<evidence type="ECO:0000256" key="2">
    <source>
        <dbReference type="ARBA" id="ARBA00004275"/>
    </source>
</evidence>
<dbReference type="InterPro" id="IPR046373">
    <property type="entry name" value="Acyl-CoA_Oxase/DH_mid-dom_sf"/>
</dbReference>
<evidence type="ECO:0000256" key="4">
    <source>
        <dbReference type="ARBA" id="ARBA00012870"/>
    </source>
</evidence>
<protein>
    <recommendedName>
        <fullName evidence="4">acyl-CoA oxidase</fullName>
        <ecNumber evidence="4">1.3.3.6</ecNumber>
    </recommendedName>
</protein>
<keyword evidence="10" id="KW-0576">Peroxisome</keyword>
<dbReference type="GO" id="GO:0033540">
    <property type="term" value="P:fatty acid beta-oxidation using acyl-CoA oxidase"/>
    <property type="evidence" value="ECO:0007669"/>
    <property type="project" value="TreeGrafter"/>
</dbReference>
<feature type="domain" description="Acyl-CoA dehydrogenase/oxidase N-terminal" evidence="12">
    <location>
        <begin position="43"/>
        <end position="137"/>
    </location>
</feature>